<evidence type="ECO:0000313" key="3">
    <source>
        <dbReference type="WBParaSite" id="SPAL_0001506200.1"/>
    </source>
</evidence>
<feature type="domain" description="SCP" evidence="1">
    <location>
        <begin position="102"/>
        <end position="213"/>
    </location>
</feature>
<dbReference type="SUPFAM" id="SSF55797">
    <property type="entry name" value="PR-1-like"/>
    <property type="match status" value="1"/>
</dbReference>
<protein>
    <submittedName>
        <fullName evidence="3">SCP domain-containing protein</fullName>
    </submittedName>
</protein>
<proteinExistence type="predicted"/>
<dbReference type="InterPro" id="IPR035940">
    <property type="entry name" value="CAP_sf"/>
</dbReference>
<reference evidence="3" key="1">
    <citation type="submission" date="2017-02" db="UniProtKB">
        <authorList>
            <consortium name="WormBaseParasite"/>
        </authorList>
    </citation>
    <scope>IDENTIFICATION</scope>
</reference>
<dbReference type="InterPro" id="IPR014044">
    <property type="entry name" value="CAP_dom"/>
</dbReference>
<sequence length="228" mass="26709">MTRYDKDNDRETRRACLKKKKSETKKCKKYKTVVSKFKMKVTSKKPKKDTTKIAKKIESKNFEKITINKSKRVTTTRPEKVATSKPKKRVTNYIKMKYQLYRDINALRKKYSKPPLKVNVTLSKELQKYAQIYVNNFSGKTPKAPLNGLYYFSPPDREYNPIKKWRTDEESLKDDYFMRGIINLPFTRLIWKSSTHIGCGVYGSKTGVITVCVISPMGKYKENPSKIF</sequence>
<evidence type="ECO:0000313" key="2">
    <source>
        <dbReference type="Proteomes" id="UP000046392"/>
    </source>
</evidence>
<keyword evidence="2" id="KW-1185">Reference proteome</keyword>
<name>A0A0N5CAZ6_STREA</name>
<dbReference type="Pfam" id="PF00188">
    <property type="entry name" value="CAP"/>
    <property type="match status" value="1"/>
</dbReference>
<evidence type="ECO:0000259" key="1">
    <source>
        <dbReference type="Pfam" id="PF00188"/>
    </source>
</evidence>
<dbReference type="Gene3D" id="3.40.33.10">
    <property type="entry name" value="CAP"/>
    <property type="match status" value="1"/>
</dbReference>
<dbReference type="AlphaFoldDB" id="A0A0N5CAZ6"/>
<dbReference type="WBParaSite" id="SPAL_0001506200.1">
    <property type="protein sequence ID" value="SPAL_0001506200.1"/>
    <property type="gene ID" value="SPAL_0001506200"/>
</dbReference>
<accession>A0A0N5CAZ6</accession>
<dbReference type="Proteomes" id="UP000046392">
    <property type="component" value="Unplaced"/>
</dbReference>
<organism evidence="2 3">
    <name type="scientific">Strongyloides papillosus</name>
    <name type="common">Intestinal threadworm</name>
    <dbReference type="NCBI Taxonomy" id="174720"/>
    <lineage>
        <taxon>Eukaryota</taxon>
        <taxon>Metazoa</taxon>
        <taxon>Ecdysozoa</taxon>
        <taxon>Nematoda</taxon>
        <taxon>Chromadorea</taxon>
        <taxon>Rhabditida</taxon>
        <taxon>Tylenchina</taxon>
        <taxon>Panagrolaimomorpha</taxon>
        <taxon>Strongyloidoidea</taxon>
        <taxon>Strongyloididae</taxon>
        <taxon>Strongyloides</taxon>
    </lineage>
</organism>